<dbReference type="GO" id="GO:0019305">
    <property type="term" value="P:dTDP-rhamnose biosynthetic process"/>
    <property type="evidence" value="ECO:0007669"/>
    <property type="project" value="UniProtKB-UniPathway"/>
</dbReference>
<reference evidence="8" key="2">
    <citation type="submission" date="2020-09" db="EMBL/GenBank/DDBJ databases">
        <authorList>
            <person name="Sun Q."/>
            <person name="Zhou Y."/>
        </authorList>
    </citation>
    <scope>NUCLEOTIDE SEQUENCE</scope>
    <source>
        <strain evidence="8">CGMCC 1.15966</strain>
    </source>
</reference>
<evidence type="ECO:0000256" key="4">
    <source>
        <dbReference type="ARBA" id="ARBA00017099"/>
    </source>
</evidence>
<dbReference type="InterPro" id="IPR036291">
    <property type="entry name" value="NAD(P)-bd_dom_sf"/>
</dbReference>
<dbReference type="NCBIfam" id="TIGR01214">
    <property type="entry name" value="rmlD"/>
    <property type="match status" value="1"/>
</dbReference>
<reference evidence="8" key="1">
    <citation type="journal article" date="2014" name="Int. J. Syst. Evol. Microbiol.">
        <title>Complete genome sequence of Corynebacterium casei LMG S-19264T (=DSM 44701T), isolated from a smear-ripened cheese.</title>
        <authorList>
            <consortium name="US DOE Joint Genome Institute (JGI-PGF)"/>
            <person name="Walter F."/>
            <person name="Albersmeier A."/>
            <person name="Kalinowski J."/>
            <person name="Ruckert C."/>
        </authorList>
    </citation>
    <scope>NUCLEOTIDE SEQUENCE</scope>
    <source>
        <strain evidence="8">CGMCC 1.15966</strain>
    </source>
</reference>
<dbReference type="GO" id="GO:0008831">
    <property type="term" value="F:dTDP-4-dehydrorhamnose reductase activity"/>
    <property type="evidence" value="ECO:0007669"/>
    <property type="project" value="UniProtKB-EC"/>
</dbReference>
<comment type="pathway">
    <text evidence="1 6">Carbohydrate biosynthesis; dTDP-L-rhamnose biosynthesis.</text>
</comment>
<accession>A0A8H9KVZ3</accession>
<dbReference type="Gene3D" id="3.40.50.720">
    <property type="entry name" value="NAD(P)-binding Rossmann-like Domain"/>
    <property type="match status" value="1"/>
</dbReference>
<dbReference type="AlphaFoldDB" id="A0A8H9KVZ3"/>
<evidence type="ECO:0000256" key="3">
    <source>
        <dbReference type="ARBA" id="ARBA00012929"/>
    </source>
</evidence>
<evidence type="ECO:0000256" key="6">
    <source>
        <dbReference type="RuleBase" id="RU364082"/>
    </source>
</evidence>
<keyword evidence="6" id="KW-0560">Oxidoreductase</keyword>
<dbReference type="CDD" id="cd05254">
    <property type="entry name" value="dTDP_HR_like_SDR_e"/>
    <property type="match status" value="1"/>
</dbReference>
<dbReference type="SUPFAM" id="SSF51735">
    <property type="entry name" value="NAD(P)-binding Rossmann-fold domains"/>
    <property type="match status" value="1"/>
</dbReference>
<dbReference type="Gene3D" id="3.90.25.10">
    <property type="entry name" value="UDP-galactose 4-epimerase, domain 1"/>
    <property type="match status" value="1"/>
</dbReference>
<dbReference type="PANTHER" id="PTHR10491">
    <property type="entry name" value="DTDP-4-DEHYDRORHAMNOSE REDUCTASE"/>
    <property type="match status" value="1"/>
</dbReference>
<dbReference type="EC" id="1.1.1.133" evidence="3 6"/>
<proteinExistence type="inferred from homology"/>
<evidence type="ECO:0000313" key="8">
    <source>
        <dbReference type="EMBL" id="GGE23746.1"/>
    </source>
</evidence>
<comment type="caution">
    <text evidence="8">The sequence shown here is derived from an EMBL/GenBank/DDBJ whole genome shotgun (WGS) entry which is preliminary data.</text>
</comment>
<organism evidence="8 9">
    <name type="scientific">Sphingobacterium cellulitidis</name>
    <dbReference type="NCBI Taxonomy" id="1768011"/>
    <lineage>
        <taxon>Bacteria</taxon>
        <taxon>Pseudomonadati</taxon>
        <taxon>Bacteroidota</taxon>
        <taxon>Sphingobacteriia</taxon>
        <taxon>Sphingobacteriales</taxon>
        <taxon>Sphingobacteriaceae</taxon>
        <taxon>Sphingobacterium</taxon>
    </lineage>
</organism>
<comment type="function">
    <text evidence="6">Catalyzes the reduction of dTDP-6-deoxy-L-lyxo-4-hexulose to yield dTDP-L-rhamnose.</text>
</comment>
<feature type="domain" description="RmlD-like substrate binding" evidence="7">
    <location>
        <begin position="5"/>
        <end position="285"/>
    </location>
</feature>
<name>A0A8H9KVZ3_9SPHI</name>
<dbReference type="Pfam" id="PF04321">
    <property type="entry name" value="RmlD_sub_bind"/>
    <property type="match status" value="1"/>
</dbReference>
<dbReference type="PANTHER" id="PTHR10491:SF4">
    <property type="entry name" value="METHIONINE ADENOSYLTRANSFERASE 2 SUBUNIT BETA"/>
    <property type="match status" value="1"/>
</dbReference>
<gene>
    <name evidence="8" type="ORF">GCM10011516_21780</name>
</gene>
<keyword evidence="6" id="KW-0521">NADP</keyword>
<evidence type="ECO:0000256" key="2">
    <source>
        <dbReference type="ARBA" id="ARBA00010944"/>
    </source>
</evidence>
<comment type="catalytic activity">
    <reaction evidence="5">
        <text>dTDP-beta-L-rhamnose + NADP(+) = dTDP-4-dehydro-beta-L-rhamnose + NADPH + H(+)</text>
        <dbReference type="Rhea" id="RHEA:21796"/>
        <dbReference type="ChEBI" id="CHEBI:15378"/>
        <dbReference type="ChEBI" id="CHEBI:57510"/>
        <dbReference type="ChEBI" id="CHEBI:57783"/>
        <dbReference type="ChEBI" id="CHEBI:58349"/>
        <dbReference type="ChEBI" id="CHEBI:62830"/>
        <dbReference type="EC" id="1.1.1.133"/>
    </reaction>
</comment>
<evidence type="ECO:0000313" key="9">
    <source>
        <dbReference type="Proteomes" id="UP000614460"/>
    </source>
</evidence>
<dbReference type="EMBL" id="BMKM01000005">
    <property type="protein sequence ID" value="GGE23746.1"/>
    <property type="molecule type" value="Genomic_DNA"/>
</dbReference>
<dbReference type="InterPro" id="IPR029903">
    <property type="entry name" value="RmlD-like-bd"/>
</dbReference>
<evidence type="ECO:0000256" key="5">
    <source>
        <dbReference type="ARBA" id="ARBA00048200"/>
    </source>
</evidence>
<dbReference type="Proteomes" id="UP000614460">
    <property type="component" value="Unassembled WGS sequence"/>
</dbReference>
<dbReference type="GO" id="GO:0005829">
    <property type="term" value="C:cytosol"/>
    <property type="evidence" value="ECO:0007669"/>
    <property type="project" value="TreeGrafter"/>
</dbReference>
<evidence type="ECO:0000259" key="7">
    <source>
        <dbReference type="Pfam" id="PF04321"/>
    </source>
</evidence>
<dbReference type="RefSeq" id="WP_182499216.1">
    <property type="nucleotide sequence ID" value="NZ_BMKM01000005.1"/>
</dbReference>
<comment type="similarity">
    <text evidence="2 6">Belongs to the dTDP-4-dehydrorhamnose reductase family.</text>
</comment>
<dbReference type="InterPro" id="IPR005913">
    <property type="entry name" value="dTDP_dehydrorham_reduct"/>
</dbReference>
<evidence type="ECO:0000256" key="1">
    <source>
        <dbReference type="ARBA" id="ARBA00004781"/>
    </source>
</evidence>
<keyword evidence="9" id="KW-1185">Reference proteome</keyword>
<protein>
    <recommendedName>
        <fullName evidence="4 6">dTDP-4-dehydrorhamnose reductase</fullName>
        <ecNumber evidence="3 6">1.1.1.133</ecNumber>
    </recommendedName>
</protein>
<dbReference type="UniPathway" id="UPA00124"/>
<sequence length="288" mass="32494">MKATRILITGSSGQLGSELKTLWKSDSRFELIFLDRQDLDLSKTTLIHGILESLHPDIIIHSGAYTAVDLAETEIELADKVNHLATLEIAKYSRSNSVQLIYISTDYVFQGNIDKALDENCPTDPINLYGATKRKGELAVLEYCEDAIIIRTAWVYSTFGKNFVKTMLFLMSNREEINVVSDQIGSPTYAFDLAGLIKEIITEEKWVPGIYHYSNEGRISWFDFAVAIRDISKLECKINPIPSSSFPTTARRPSYSLLNKNKVKNTFGAHVSNWRDSLEIMLGKLSRN</sequence>